<feature type="repeat" description="WD" evidence="3">
    <location>
        <begin position="877"/>
        <end position="918"/>
    </location>
</feature>
<dbReference type="Proteomes" id="UP000194127">
    <property type="component" value="Unassembled WGS sequence"/>
</dbReference>
<dbReference type="PANTHER" id="PTHR19879">
    <property type="entry name" value="TRANSCRIPTION INITIATION FACTOR TFIID"/>
    <property type="match status" value="1"/>
</dbReference>
<dbReference type="SUPFAM" id="SSF50998">
    <property type="entry name" value="Quinoprotein alcohol dehydrogenase-like"/>
    <property type="match status" value="1"/>
</dbReference>
<dbReference type="Pfam" id="PF24883">
    <property type="entry name" value="NPHP3_N"/>
    <property type="match status" value="1"/>
</dbReference>
<dbReference type="RefSeq" id="XP_024339462.1">
    <property type="nucleotide sequence ID" value="XM_024478944.1"/>
</dbReference>
<keyword evidence="6" id="KW-1185">Reference proteome</keyword>
<evidence type="ECO:0000256" key="1">
    <source>
        <dbReference type="ARBA" id="ARBA00022574"/>
    </source>
</evidence>
<dbReference type="PROSITE" id="PS00678">
    <property type="entry name" value="WD_REPEATS_1"/>
    <property type="match status" value="1"/>
</dbReference>
<keyword evidence="1 3" id="KW-0853">WD repeat</keyword>
<dbReference type="InterPro" id="IPR019775">
    <property type="entry name" value="WD40_repeat_CS"/>
</dbReference>
<dbReference type="InterPro" id="IPR027417">
    <property type="entry name" value="P-loop_NTPase"/>
</dbReference>
<sequence>MKAEKARTTCTLAPGSESAVIEQYGGSGKAMLTGLLNPHLPLMFQLADQVWNEYKDMPKLSLKKHLPSNEMINSLLNGAHFLLKNSSNVLSLAPIPGLDTAAMVLCDLIDMVKHDIAERIKSLATLITETSKQARKQIEGAGIHETSFPVPSELNRRIQVLIRNLQDLQTQVWQVAEGSLFSHFVHSGQDAGKLENLSKGIADAKSDFEHHPVSRADPYQALVNGMFDMLNDVCRDVSVLAHFKIGENDMQTLNSLPHANTSYHSALNELKSGLLPGTRSDLLSEIDEWVKGESSAHNFALYVLSRAAGTRKSTIAYEVAQLLEQNGMLGASFFFVRGVEDLSMTHFIFPTIAYQLAQQQPVLMPHILEATRAFLKHVPASHHPVIVIIEAINKCTKLAQDLIPKMLYLLTHWVPEVPFPFHVLITSHPEYHIETAFELVEFRKESNHFRLQDIPRVVINHNIMQYLEDRVSKLCDSAELLHVRPDAIVELMKKAEGLFIYTSTTINVLLCDLEHAVENLNTLLVDGNLDSLSNLSQLDVLYMLVLKNVFKDYLGTPPNPRIAHILKTVLIGITLLQDQFAPSTMELLVGVSVTDIWFIIRCGNLRQNICDLPDPAAFKDEIENLAALVQCQIPSHVQYACVHWAFHLCSTEFTLKLTEYLGIFCSMKLLLWLQTLSFMDRLDGAPGALLDLRNWYQVRAPLPSAGTFILSCPEHIYISALPTAPCCRLVDMYSALDTELKCLKMLSPRAPWWDLCVCMVKGQDEGVQCWIIAGINDGTVQMWDASSGISLNIMAGHSTGVYSVDVSPGNSRIISYGRDVRVWNLATGAPLYLAKDPMLPHASPTSPAADTSRLASGGMNSIIRIWDITSGECLFILTGHTDWVNCLAILPNDDRVASGSEDCTIQIWDAQSGDCVVVL</sequence>
<dbReference type="EMBL" id="KZ110596">
    <property type="protein sequence ID" value="OSX62668.1"/>
    <property type="molecule type" value="Genomic_DNA"/>
</dbReference>
<evidence type="ECO:0000313" key="6">
    <source>
        <dbReference type="Proteomes" id="UP000194127"/>
    </source>
</evidence>
<dbReference type="PROSITE" id="PS50082">
    <property type="entry name" value="WD_REPEATS_2"/>
    <property type="match status" value="2"/>
</dbReference>
<protein>
    <recommendedName>
        <fullName evidence="4">Nephrocystin 3-like N-terminal domain-containing protein</fullName>
    </recommendedName>
</protein>
<dbReference type="SMART" id="SM00320">
    <property type="entry name" value="WD40"/>
    <property type="match status" value="4"/>
</dbReference>
<dbReference type="InterPro" id="IPR011047">
    <property type="entry name" value="Quinoprotein_ADH-like_sf"/>
</dbReference>
<dbReference type="Gene3D" id="2.130.10.10">
    <property type="entry name" value="YVTN repeat-like/Quinoprotein amine dehydrogenase"/>
    <property type="match status" value="2"/>
</dbReference>
<gene>
    <name evidence="5" type="ORF">POSPLADRAFT_1046092</name>
</gene>
<accession>A0A1X6N231</accession>
<evidence type="ECO:0000259" key="4">
    <source>
        <dbReference type="Pfam" id="PF24883"/>
    </source>
</evidence>
<dbReference type="GeneID" id="36323894"/>
<name>A0A1X6N231_9APHY</name>
<dbReference type="PROSITE" id="PS50294">
    <property type="entry name" value="WD_REPEATS_REGION"/>
    <property type="match status" value="1"/>
</dbReference>
<dbReference type="OrthoDB" id="2804352at2759"/>
<feature type="repeat" description="WD" evidence="3">
    <location>
        <begin position="850"/>
        <end position="876"/>
    </location>
</feature>
<reference evidence="5 6" key="1">
    <citation type="submission" date="2017-04" db="EMBL/GenBank/DDBJ databases">
        <title>Genome Sequence of the Model Brown-Rot Fungus Postia placenta SB12.</title>
        <authorList>
            <consortium name="DOE Joint Genome Institute"/>
            <person name="Gaskell J."/>
            <person name="Kersten P."/>
            <person name="Larrondo L.F."/>
            <person name="Canessa P."/>
            <person name="Martinez D."/>
            <person name="Hibbett D."/>
            <person name="Schmoll M."/>
            <person name="Kubicek C.P."/>
            <person name="Martinez A.T."/>
            <person name="Yadav J."/>
            <person name="Master E."/>
            <person name="Magnuson J.K."/>
            <person name="James T."/>
            <person name="Yaver D."/>
            <person name="Berka R."/>
            <person name="Labutti K."/>
            <person name="Lipzen A."/>
            <person name="Aerts A."/>
            <person name="Barry K."/>
            <person name="Henrissat B."/>
            <person name="Blanchette R."/>
            <person name="Grigoriev I."/>
            <person name="Cullen D."/>
        </authorList>
    </citation>
    <scope>NUCLEOTIDE SEQUENCE [LARGE SCALE GENOMIC DNA]</scope>
    <source>
        <strain evidence="5 6">MAD-698-R-SB12</strain>
    </source>
</reference>
<evidence type="ECO:0000256" key="2">
    <source>
        <dbReference type="ARBA" id="ARBA00022737"/>
    </source>
</evidence>
<dbReference type="PANTHER" id="PTHR19879:SF9">
    <property type="entry name" value="TRANSCRIPTION INITIATION FACTOR TFIID SUBUNIT 5"/>
    <property type="match status" value="1"/>
</dbReference>
<dbReference type="AlphaFoldDB" id="A0A1X6N231"/>
<organism evidence="5 6">
    <name type="scientific">Postia placenta MAD-698-R-SB12</name>
    <dbReference type="NCBI Taxonomy" id="670580"/>
    <lineage>
        <taxon>Eukaryota</taxon>
        <taxon>Fungi</taxon>
        <taxon>Dikarya</taxon>
        <taxon>Basidiomycota</taxon>
        <taxon>Agaricomycotina</taxon>
        <taxon>Agaricomycetes</taxon>
        <taxon>Polyporales</taxon>
        <taxon>Adustoporiaceae</taxon>
        <taxon>Rhodonia</taxon>
    </lineage>
</organism>
<dbReference type="InterPro" id="IPR015943">
    <property type="entry name" value="WD40/YVTN_repeat-like_dom_sf"/>
</dbReference>
<evidence type="ECO:0000256" key="3">
    <source>
        <dbReference type="PROSITE-ProRule" id="PRU00221"/>
    </source>
</evidence>
<feature type="domain" description="Nephrocystin 3-like N-terminal" evidence="4">
    <location>
        <begin position="284"/>
        <end position="427"/>
    </location>
</feature>
<dbReference type="InterPro" id="IPR059179">
    <property type="entry name" value="MLKL-like_MCAfunc"/>
</dbReference>
<dbReference type="InterPro" id="IPR056884">
    <property type="entry name" value="NPHP3-like_N"/>
</dbReference>
<dbReference type="STRING" id="670580.A0A1X6N231"/>
<dbReference type="InterPro" id="IPR020472">
    <property type="entry name" value="WD40_PAC1"/>
</dbReference>
<dbReference type="Pfam" id="PF00400">
    <property type="entry name" value="WD40"/>
    <property type="match status" value="2"/>
</dbReference>
<proteinExistence type="predicted"/>
<dbReference type="PRINTS" id="PR00320">
    <property type="entry name" value="GPROTEINBRPT"/>
</dbReference>
<evidence type="ECO:0000313" key="5">
    <source>
        <dbReference type="EMBL" id="OSX62668.1"/>
    </source>
</evidence>
<dbReference type="CDD" id="cd21037">
    <property type="entry name" value="MLKL_NTD"/>
    <property type="match status" value="1"/>
</dbReference>
<dbReference type="SUPFAM" id="SSF52540">
    <property type="entry name" value="P-loop containing nucleoside triphosphate hydrolases"/>
    <property type="match status" value="1"/>
</dbReference>
<dbReference type="InterPro" id="IPR001680">
    <property type="entry name" value="WD40_rpt"/>
</dbReference>
<keyword evidence="2" id="KW-0677">Repeat</keyword>